<proteinExistence type="predicted"/>
<name>A0AAJ6BJ04_9BACT</name>
<dbReference type="NCBIfam" id="TIGR04183">
    <property type="entry name" value="Por_Secre_tail"/>
    <property type="match status" value="1"/>
</dbReference>
<feature type="domain" description="Secretion system C-terminal sorting" evidence="2">
    <location>
        <begin position="403"/>
        <end position="473"/>
    </location>
</feature>
<protein>
    <submittedName>
        <fullName evidence="3">Ig-like domain-containing protein</fullName>
    </submittedName>
</protein>
<accession>A0AAJ6BJ04</accession>
<sequence>MKKNFTLLASAIFFLFSGATAQTGDNFNSKPGVPLSVVRANLESQCWVFQDFDVTGSITPIEGDGIMVSNTGNSATQSTGIYTPVVDVWGEVKIKFTYKLDAALTNGARRWFKIWLTYSDLTPYGDPLDSVEITGTPGTVYTYERTFSYPQDQVGSGHYRVYVNYQGIGGSTRIGIDQFEISNNQVYTGGCNQAPVAVNDVIIGNNTHQAEGDVTPNDSDPDDEFFDATLITPSPHGTVVLNSDGTFTFTPNAGWVGSSTTFTYQLCDYGSPIMCSNIATVTLRFPTGGSLPVTLVDFKGLSKDNGEVELSWETTFEQNSNRFEVQRSFDGTTWETVGTLPAANNSSTRKTYSFVDKVGNALNRKDVYYQLRQVDNDTRAFMSKILIVRVYNTRALKMVSVTPNPVQNDINVSLQLNESSFVLMKVLNTSGAEMMRKSVKAGAGANTFVIDGTSKLRPGLYMLEVTINSKERMIVKLLKD</sequence>
<dbReference type="InterPro" id="IPR026444">
    <property type="entry name" value="Secre_tail"/>
</dbReference>
<dbReference type="Pfam" id="PF17963">
    <property type="entry name" value="Big_9"/>
    <property type="match status" value="1"/>
</dbReference>
<evidence type="ECO:0000313" key="4">
    <source>
        <dbReference type="Proteomes" id="UP001220610"/>
    </source>
</evidence>
<reference evidence="3" key="1">
    <citation type="submission" date="2023-03" db="EMBL/GenBank/DDBJ databases">
        <title>Andean soil-derived lignocellulolytic bacterial consortium as a source of novel taxa and putative plastic-active enzymes.</title>
        <authorList>
            <person name="Diaz-Garcia L."/>
            <person name="Chuvochina M."/>
            <person name="Feuerriegel G."/>
            <person name="Bunk B."/>
            <person name="Sproer C."/>
            <person name="Streit W.R."/>
            <person name="Rodriguez L.M."/>
            <person name="Overmann J."/>
            <person name="Jimenez D.J."/>
        </authorList>
    </citation>
    <scope>NUCLEOTIDE SEQUENCE</scope>
    <source>
        <strain evidence="3">MAG 7</strain>
    </source>
</reference>
<evidence type="ECO:0000313" key="3">
    <source>
        <dbReference type="EMBL" id="WEK37414.1"/>
    </source>
</evidence>
<dbReference type="EMBL" id="CP119311">
    <property type="protein sequence ID" value="WEK37414.1"/>
    <property type="molecule type" value="Genomic_DNA"/>
</dbReference>
<dbReference type="Gene3D" id="2.60.40.10">
    <property type="entry name" value="Immunoglobulins"/>
    <property type="match status" value="1"/>
</dbReference>
<dbReference type="AlphaFoldDB" id="A0AAJ6BJ04"/>
<keyword evidence="1" id="KW-0732">Signal</keyword>
<evidence type="ECO:0000256" key="1">
    <source>
        <dbReference type="SAM" id="SignalP"/>
    </source>
</evidence>
<feature type="signal peptide" evidence="1">
    <location>
        <begin position="1"/>
        <end position="21"/>
    </location>
</feature>
<feature type="chain" id="PRO_5042611240" evidence="1">
    <location>
        <begin position="22"/>
        <end position="480"/>
    </location>
</feature>
<dbReference type="Proteomes" id="UP001220610">
    <property type="component" value="Chromosome"/>
</dbReference>
<gene>
    <name evidence="3" type="ORF">P0Y53_07865</name>
</gene>
<dbReference type="Gene3D" id="2.60.40.3440">
    <property type="match status" value="1"/>
</dbReference>
<organism evidence="3 4">
    <name type="scientific">Candidatus Pseudobacter hemicellulosilyticus</name>
    <dbReference type="NCBI Taxonomy" id="3121375"/>
    <lineage>
        <taxon>Bacteria</taxon>
        <taxon>Pseudomonadati</taxon>
        <taxon>Bacteroidota</taxon>
        <taxon>Chitinophagia</taxon>
        <taxon>Chitinophagales</taxon>
        <taxon>Chitinophagaceae</taxon>
        <taxon>Pseudobacter</taxon>
    </lineage>
</organism>
<dbReference type="InterPro" id="IPR013783">
    <property type="entry name" value="Ig-like_fold"/>
</dbReference>
<evidence type="ECO:0000259" key="2">
    <source>
        <dbReference type="Pfam" id="PF18962"/>
    </source>
</evidence>
<dbReference type="Pfam" id="PF18962">
    <property type="entry name" value="Por_Secre_tail"/>
    <property type="match status" value="1"/>
</dbReference>